<feature type="compositionally biased region" description="Polar residues" evidence="1">
    <location>
        <begin position="61"/>
        <end position="75"/>
    </location>
</feature>
<evidence type="ECO:0000313" key="3">
    <source>
        <dbReference type="Proteomes" id="UP001519310"/>
    </source>
</evidence>
<proteinExistence type="predicted"/>
<dbReference type="RefSeq" id="WP_189965321.1">
    <property type="nucleotide sequence ID" value="NZ_BMVL01000002.1"/>
</dbReference>
<evidence type="ECO:0000313" key="2">
    <source>
        <dbReference type="EMBL" id="MBP2034694.1"/>
    </source>
</evidence>
<feature type="region of interest" description="Disordered" evidence="1">
    <location>
        <begin position="54"/>
        <end position="75"/>
    </location>
</feature>
<reference evidence="2 3" key="1">
    <citation type="submission" date="2021-03" db="EMBL/GenBank/DDBJ databases">
        <title>Genomic Encyclopedia of Type Strains, Phase IV (KMG-IV): sequencing the most valuable type-strain genomes for metagenomic binning, comparative biology and taxonomic classification.</title>
        <authorList>
            <person name="Goeker M."/>
        </authorList>
    </citation>
    <scope>NUCLEOTIDE SEQUENCE [LARGE SCALE GENOMIC DNA]</scope>
    <source>
        <strain evidence="2 3">DSM 40526</strain>
    </source>
</reference>
<dbReference type="Proteomes" id="UP001519310">
    <property type="component" value="Unassembled WGS sequence"/>
</dbReference>
<keyword evidence="3" id="KW-1185">Reference proteome</keyword>
<organism evidence="2 3">
    <name type="scientific">Streptomyces avidinii</name>
    <dbReference type="NCBI Taxonomy" id="1895"/>
    <lineage>
        <taxon>Bacteria</taxon>
        <taxon>Bacillati</taxon>
        <taxon>Actinomycetota</taxon>
        <taxon>Actinomycetes</taxon>
        <taxon>Kitasatosporales</taxon>
        <taxon>Streptomycetaceae</taxon>
        <taxon>Streptomyces</taxon>
    </lineage>
</organism>
<gene>
    <name evidence="2" type="ORF">J2Z77_000478</name>
</gene>
<sequence>MSTQRNRTTFWLSAGAVVTVLTSAGWLLHGANQELDGKAPVSCGEAVRFLQAAHPPPRLHGTSSARVHVSGGTSN</sequence>
<evidence type="ECO:0000256" key="1">
    <source>
        <dbReference type="SAM" id="MobiDB-lite"/>
    </source>
</evidence>
<dbReference type="EMBL" id="JAGGLQ010000001">
    <property type="protein sequence ID" value="MBP2034694.1"/>
    <property type="molecule type" value="Genomic_DNA"/>
</dbReference>
<protein>
    <submittedName>
        <fullName evidence="2">Uncharacterized protein</fullName>
    </submittedName>
</protein>
<comment type="caution">
    <text evidence="2">The sequence shown here is derived from an EMBL/GenBank/DDBJ whole genome shotgun (WGS) entry which is preliminary data.</text>
</comment>
<name>A0ABS4KXD9_STRAV</name>
<accession>A0ABS4KXD9</accession>